<dbReference type="Gene3D" id="2.40.50.140">
    <property type="entry name" value="Nucleic acid-binding proteins"/>
    <property type="match status" value="1"/>
</dbReference>
<dbReference type="GO" id="GO:0006281">
    <property type="term" value="P:DNA repair"/>
    <property type="evidence" value="ECO:0007669"/>
    <property type="project" value="InterPro"/>
</dbReference>
<proteinExistence type="inferred from homology"/>
<dbReference type="Pfam" id="PF01068">
    <property type="entry name" value="DNA_ligase_A_M"/>
    <property type="match status" value="1"/>
</dbReference>
<dbReference type="CDD" id="cd07905">
    <property type="entry name" value="Adenylation_DNA_ligase_LigC"/>
    <property type="match status" value="1"/>
</dbReference>
<evidence type="ECO:0000256" key="5">
    <source>
        <dbReference type="SAM" id="MobiDB-lite"/>
    </source>
</evidence>
<evidence type="ECO:0000256" key="3">
    <source>
        <dbReference type="ARBA" id="ARBA00022598"/>
    </source>
</evidence>
<protein>
    <recommendedName>
        <fullName evidence="2">DNA ligase (ATP)</fullName>
        <ecNumber evidence="2">6.5.1.1</ecNumber>
    </recommendedName>
</protein>
<dbReference type="PANTHER" id="PTHR45674:SF4">
    <property type="entry name" value="DNA LIGASE 1"/>
    <property type="match status" value="1"/>
</dbReference>
<evidence type="ECO:0000259" key="6">
    <source>
        <dbReference type="PROSITE" id="PS50160"/>
    </source>
</evidence>
<feature type="compositionally biased region" description="Polar residues" evidence="5">
    <location>
        <begin position="37"/>
        <end position="49"/>
    </location>
</feature>
<comment type="catalytic activity">
    <reaction evidence="4">
        <text>ATP + (deoxyribonucleotide)n-3'-hydroxyl + 5'-phospho-(deoxyribonucleotide)m = (deoxyribonucleotide)n+m + AMP + diphosphate.</text>
        <dbReference type="EC" id="6.5.1.1"/>
    </reaction>
</comment>
<dbReference type="Gene3D" id="3.30.470.30">
    <property type="entry name" value="DNA ligase/mRNA capping enzyme"/>
    <property type="match status" value="1"/>
</dbReference>
<dbReference type="InterPro" id="IPR012310">
    <property type="entry name" value="DNA_ligase_ATP-dep_cent"/>
</dbReference>
<evidence type="ECO:0000256" key="4">
    <source>
        <dbReference type="ARBA" id="ARBA00034003"/>
    </source>
</evidence>
<dbReference type="AlphaFoldDB" id="A0A4R5X3G6"/>
<gene>
    <name evidence="7" type="ORF">EUA04_24620</name>
</gene>
<dbReference type="Pfam" id="PF04679">
    <property type="entry name" value="DNA_ligase_A_C"/>
    <property type="match status" value="1"/>
</dbReference>
<organism evidence="7 8">
    <name type="scientific">Mycolicibacterium obuense</name>
    <dbReference type="NCBI Taxonomy" id="1807"/>
    <lineage>
        <taxon>Bacteria</taxon>
        <taxon>Bacillati</taxon>
        <taxon>Actinomycetota</taxon>
        <taxon>Actinomycetes</taxon>
        <taxon>Mycobacteriales</taxon>
        <taxon>Mycobacteriaceae</taxon>
        <taxon>Mycolicibacterium</taxon>
    </lineage>
</organism>
<feature type="domain" description="ATP-dependent DNA ligase family profile" evidence="6">
    <location>
        <begin position="141"/>
        <end position="266"/>
    </location>
</feature>
<dbReference type="InterPro" id="IPR050191">
    <property type="entry name" value="ATP-dep_DNA_ligase"/>
</dbReference>
<dbReference type="CDD" id="cd07970">
    <property type="entry name" value="OBF_DNA_ligase_LigC"/>
    <property type="match status" value="1"/>
</dbReference>
<evidence type="ECO:0000313" key="8">
    <source>
        <dbReference type="Proteomes" id="UP000294952"/>
    </source>
</evidence>
<dbReference type="SUPFAM" id="SSF56091">
    <property type="entry name" value="DNA ligase/mRNA capping enzyme, catalytic domain"/>
    <property type="match status" value="1"/>
</dbReference>
<accession>A0A4R5X3G6</accession>
<dbReference type="EC" id="6.5.1.1" evidence="2"/>
<feature type="region of interest" description="Disordered" evidence="5">
    <location>
        <begin position="1"/>
        <end position="60"/>
    </location>
</feature>
<dbReference type="GO" id="GO:0005524">
    <property type="term" value="F:ATP binding"/>
    <property type="evidence" value="ECO:0007669"/>
    <property type="project" value="InterPro"/>
</dbReference>
<dbReference type="GO" id="GO:0006310">
    <property type="term" value="P:DNA recombination"/>
    <property type="evidence" value="ECO:0007669"/>
    <property type="project" value="InterPro"/>
</dbReference>
<dbReference type="InterPro" id="IPR044117">
    <property type="entry name" value="OBF_LigC-like"/>
</dbReference>
<comment type="caution">
    <text evidence="7">The sequence shown here is derived from an EMBL/GenBank/DDBJ whole genome shotgun (WGS) entry which is preliminary data.</text>
</comment>
<dbReference type="GO" id="GO:0003910">
    <property type="term" value="F:DNA ligase (ATP) activity"/>
    <property type="evidence" value="ECO:0007669"/>
    <property type="project" value="UniProtKB-EC"/>
</dbReference>
<dbReference type="InterPro" id="IPR012340">
    <property type="entry name" value="NA-bd_OB-fold"/>
</dbReference>
<sequence>MSGLQSEAASSRRYDEAPRCSSSGKITRHGRPDSADSTRPSSPITGSSARRTHPTGRLAEVQSTRRALVFRDGDEVVLLSRSGKDLARYFPEVLDAVRDELAPRCVLDGEIVVPRDVGGRVRLDWESLSQRIHPAESRVRMLSEQTPAHFIGFDALAVGDTSLLKEPFRTRREALIDAVDEKQWCHVTRTTEDPELGTRWLQDFEGAGLDGVIAKRLDGVYLPGKRDMVKVKHARDADCVAIGYRIHKSGEGIGSILLGLYRDDGELQMVGGAASFTAKARLSLLADLEPLRIGDDVRDGEPSRWNSAADKRWIPVRPERVCEVAYDQMEGDRFRHAVTFRRWRPDRDPASCTFDQLDVPATYDLYDVLESSGASEATGEGN</sequence>
<evidence type="ECO:0000313" key="7">
    <source>
        <dbReference type="EMBL" id="TDL03829.1"/>
    </source>
</evidence>
<dbReference type="SUPFAM" id="SSF50249">
    <property type="entry name" value="Nucleic acid-binding proteins"/>
    <property type="match status" value="1"/>
</dbReference>
<evidence type="ECO:0000256" key="2">
    <source>
        <dbReference type="ARBA" id="ARBA00012727"/>
    </source>
</evidence>
<dbReference type="NCBIfam" id="NF006078">
    <property type="entry name" value="PRK08224.1"/>
    <property type="match status" value="1"/>
</dbReference>
<keyword evidence="3 7" id="KW-0436">Ligase</keyword>
<dbReference type="Proteomes" id="UP000294952">
    <property type="component" value="Unassembled WGS sequence"/>
</dbReference>
<name>A0A4R5X3G6_9MYCO</name>
<dbReference type="PANTHER" id="PTHR45674">
    <property type="entry name" value="DNA LIGASE 1/3 FAMILY MEMBER"/>
    <property type="match status" value="1"/>
</dbReference>
<dbReference type="InterPro" id="IPR044119">
    <property type="entry name" value="Adenylation_LigC-like"/>
</dbReference>
<reference evidence="7 8" key="1">
    <citation type="submission" date="2019-01" db="EMBL/GenBank/DDBJ databases">
        <title>High-quality-draft genome sequences of five non-tuberculosis mycobacteriaceae isolated from a nosocomial environment.</title>
        <authorList>
            <person name="Tiago I."/>
            <person name="Alarico S."/>
            <person name="Pereira S.G."/>
            <person name="Coelho C."/>
            <person name="Maranha A."/>
            <person name="Empadinhas N."/>
        </authorList>
    </citation>
    <scope>NUCLEOTIDE SEQUENCE [LARGE SCALE GENOMIC DNA]</scope>
    <source>
        <strain evidence="7 8">22DIII</strain>
    </source>
</reference>
<dbReference type="PROSITE" id="PS50160">
    <property type="entry name" value="DNA_LIGASE_A3"/>
    <property type="match status" value="1"/>
</dbReference>
<comment type="similarity">
    <text evidence="1">Belongs to the ATP-dependent DNA ligase family.</text>
</comment>
<evidence type="ECO:0000256" key="1">
    <source>
        <dbReference type="ARBA" id="ARBA00007572"/>
    </source>
</evidence>
<dbReference type="InterPro" id="IPR012309">
    <property type="entry name" value="DNA_ligase_ATP-dep_C"/>
</dbReference>
<dbReference type="EMBL" id="SDLP01000010">
    <property type="protein sequence ID" value="TDL03829.1"/>
    <property type="molecule type" value="Genomic_DNA"/>
</dbReference>